<evidence type="ECO:0008006" key="4">
    <source>
        <dbReference type="Google" id="ProtNLM"/>
    </source>
</evidence>
<proteinExistence type="predicted"/>
<dbReference type="Gene3D" id="1.20.58.70">
    <property type="match status" value="1"/>
</dbReference>
<sequence length="266" mass="30703">MLKNYEELLQQIERIEVGLVSYEAKINSIASNQARLLVEVQLESEVAQRKKLDTLVADVDLIQKEIADNIKFLDSQISKNDNEYYVQFHNVRKKFLLLLGKLKSLHYDWKESSRIKLERQLSSLDIDINEVEIKQCIESSESLGNLKIFQDFILRNSTAQEILTNVEKRRQELRIIEIHMAQLLQLFREMEDMVAEQEYPVEKIEIAVKKATEDIEKGILDINSAVKSGSKSYYTMKNISYLIICVMLVIGMVSAITVASVLSKNK</sequence>
<accession>A0ABR4NNQ0</accession>
<keyword evidence="1" id="KW-0812">Transmembrane</keyword>
<name>A0ABR4NNQ0_9SACH</name>
<dbReference type="SUPFAM" id="SSF47661">
    <property type="entry name" value="t-snare proteins"/>
    <property type="match status" value="1"/>
</dbReference>
<reference evidence="2 3" key="1">
    <citation type="submission" date="2024-05" db="EMBL/GenBank/DDBJ databases">
        <title>Long read based assembly of the Candida bracarensis genome reveals expanded adhesin content.</title>
        <authorList>
            <person name="Marcet-Houben M."/>
            <person name="Ksiezopolska E."/>
            <person name="Gabaldon T."/>
        </authorList>
    </citation>
    <scope>NUCLEOTIDE SEQUENCE [LARGE SCALE GENOMIC DNA]</scope>
    <source>
        <strain evidence="2 3">CBM6</strain>
    </source>
</reference>
<evidence type="ECO:0000256" key="1">
    <source>
        <dbReference type="SAM" id="Phobius"/>
    </source>
</evidence>
<organism evidence="2 3">
    <name type="scientific">Nakaseomyces bracarensis</name>
    <dbReference type="NCBI Taxonomy" id="273131"/>
    <lineage>
        <taxon>Eukaryota</taxon>
        <taxon>Fungi</taxon>
        <taxon>Dikarya</taxon>
        <taxon>Ascomycota</taxon>
        <taxon>Saccharomycotina</taxon>
        <taxon>Saccharomycetes</taxon>
        <taxon>Saccharomycetales</taxon>
        <taxon>Saccharomycetaceae</taxon>
        <taxon>Nakaseomyces</taxon>
    </lineage>
</organism>
<evidence type="ECO:0000313" key="2">
    <source>
        <dbReference type="EMBL" id="KAL3229545.1"/>
    </source>
</evidence>
<feature type="transmembrane region" description="Helical" evidence="1">
    <location>
        <begin position="239"/>
        <end position="262"/>
    </location>
</feature>
<gene>
    <name evidence="2" type="ORF">RNJ44_01681</name>
</gene>
<keyword evidence="1" id="KW-0472">Membrane</keyword>
<keyword evidence="1" id="KW-1133">Transmembrane helix</keyword>
<evidence type="ECO:0000313" key="3">
    <source>
        <dbReference type="Proteomes" id="UP001623330"/>
    </source>
</evidence>
<protein>
    <recommendedName>
        <fullName evidence="4">t-SNARE coiled-coil homology domain-containing protein</fullName>
    </recommendedName>
</protein>
<dbReference type="InterPro" id="IPR010989">
    <property type="entry name" value="SNARE"/>
</dbReference>
<comment type="caution">
    <text evidence="2">The sequence shown here is derived from an EMBL/GenBank/DDBJ whole genome shotgun (WGS) entry which is preliminary data.</text>
</comment>
<dbReference type="EMBL" id="JBEVYD010000011">
    <property type="protein sequence ID" value="KAL3229545.1"/>
    <property type="molecule type" value="Genomic_DNA"/>
</dbReference>
<keyword evidence="3" id="KW-1185">Reference proteome</keyword>
<dbReference type="Proteomes" id="UP001623330">
    <property type="component" value="Unassembled WGS sequence"/>
</dbReference>